<dbReference type="GO" id="GO:0030246">
    <property type="term" value="F:carbohydrate binding"/>
    <property type="evidence" value="ECO:0007669"/>
    <property type="project" value="InterPro"/>
</dbReference>
<dbReference type="EMBL" id="LC134314">
    <property type="protein sequence ID" value="BAU88508.1"/>
    <property type="molecule type" value="Genomic_DNA"/>
</dbReference>
<dbReference type="InterPro" id="IPR001223">
    <property type="entry name" value="Glyco_hydro18_cat"/>
</dbReference>
<dbReference type="CDD" id="cd06548">
    <property type="entry name" value="GH18_chitinase"/>
    <property type="match status" value="1"/>
</dbReference>
<dbReference type="Gene3D" id="3.10.50.10">
    <property type="match status" value="1"/>
</dbReference>
<dbReference type="PANTHER" id="PTHR11177">
    <property type="entry name" value="CHITINASE"/>
    <property type="match status" value="1"/>
</dbReference>
<dbReference type="InterPro" id="IPR017853">
    <property type="entry name" value="GH"/>
</dbReference>
<keyword evidence="2" id="KW-0326">Glycosidase</keyword>
<keyword evidence="1" id="KW-0378">Hydrolase</keyword>
<dbReference type="InterPro" id="IPR001579">
    <property type="entry name" value="Glyco_hydro_18_chit_AS"/>
</dbReference>
<dbReference type="InterPro" id="IPR050314">
    <property type="entry name" value="Glycosyl_Hydrlase_18"/>
</dbReference>
<proteinExistence type="predicted"/>
<dbReference type="Pfam" id="PF00704">
    <property type="entry name" value="Glyco_hydro_18"/>
    <property type="match status" value="1"/>
</dbReference>
<dbReference type="SUPFAM" id="SSF51055">
    <property type="entry name" value="Carbohydrate binding domain"/>
    <property type="match status" value="1"/>
</dbReference>
<dbReference type="PANTHER" id="PTHR11177:SF317">
    <property type="entry name" value="CHITINASE 12-RELATED"/>
    <property type="match status" value="1"/>
</dbReference>
<dbReference type="SMART" id="SM00636">
    <property type="entry name" value="Glyco_18"/>
    <property type="match status" value="1"/>
</dbReference>
<evidence type="ECO:0000256" key="2">
    <source>
        <dbReference type="ARBA" id="ARBA00023295"/>
    </source>
</evidence>
<dbReference type="PROSITE" id="PS51910">
    <property type="entry name" value="GH18_2"/>
    <property type="match status" value="1"/>
</dbReference>
<dbReference type="SUPFAM" id="SSF51445">
    <property type="entry name" value="(Trans)glycosidases"/>
    <property type="match status" value="1"/>
</dbReference>
<reference evidence="4" key="1">
    <citation type="journal article" date="2016" name="Appl. Environ. Microbiol.">
        <title>A Structurally Novel Chitinase from the Chitin-Degrading Hyperthermophilic Archaeon Thermococcus chitonophagus.</title>
        <authorList>
            <person name="Horiuchi A."/>
            <person name="Aslam M."/>
            <person name="Kanai T."/>
            <person name="Atomi H."/>
        </authorList>
    </citation>
    <scope>NUCLEOTIDE SEQUENCE</scope>
    <source>
        <strain evidence="4">DSM 10152</strain>
    </source>
</reference>
<dbReference type="Gene3D" id="3.20.20.80">
    <property type="entry name" value="Glycosidases"/>
    <property type="match status" value="1"/>
</dbReference>
<dbReference type="GO" id="GO:0004553">
    <property type="term" value="F:hydrolase activity, hydrolyzing O-glycosyl compounds"/>
    <property type="evidence" value="ECO:0007669"/>
    <property type="project" value="InterPro"/>
</dbReference>
<dbReference type="GO" id="GO:0005576">
    <property type="term" value="C:extracellular region"/>
    <property type="evidence" value="ECO:0007669"/>
    <property type="project" value="InterPro"/>
</dbReference>
<dbReference type="GO" id="GO:0008061">
    <property type="term" value="F:chitin binding"/>
    <property type="evidence" value="ECO:0007669"/>
    <property type="project" value="InterPro"/>
</dbReference>
<dbReference type="AlphaFoldDB" id="A0A169Q1A2"/>
<evidence type="ECO:0000313" key="4">
    <source>
        <dbReference type="EMBL" id="BAU88508.1"/>
    </source>
</evidence>
<evidence type="ECO:0000259" key="3">
    <source>
        <dbReference type="PROSITE" id="PS51910"/>
    </source>
</evidence>
<dbReference type="Gene3D" id="2.10.10.20">
    <property type="entry name" value="Carbohydrate-binding module superfamily 5/12"/>
    <property type="match status" value="1"/>
</dbReference>
<dbReference type="PROSITE" id="PS01095">
    <property type="entry name" value="GH18_1"/>
    <property type="match status" value="1"/>
</dbReference>
<dbReference type="GO" id="GO:0005975">
    <property type="term" value="P:carbohydrate metabolic process"/>
    <property type="evidence" value="ECO:0007669"/>
    <property type="project" value="InterPro"/>
</dbReference>
<feature type="domain" description="GH18" evidence="3">
    <location>
        <begin position="181"/>
        <end position="548"/>
    </location>
</feature>
<organism evidence="4">
    <name type="scientific">Thermococcus chitonophagus</name>
    <dbReference type="NCBI Taxonomy" id="54262"/>
    <lineage>
        <taxon>Archaea</taxon>
        <taxon>Methanobacteriati</taxon>
        <taxon>Methanobacteriota</taxon>
        <taxon>Thermococci</taxon>
        <taxon>Thermococcales</taxon>
        <taxon>Thermococcaceae</taxon>
        <taxon>Thermococcus</taxon>
    </lineage>
</organism>
<dbReference type="InterPro" id="IPR029070">
    <property type="entry name" value="Chitinase_insertion_sf"/>
</dbReference>
<dbReference type="SUPFAM" id="SSF54556">
    <property type="entry name" value="Chitinase insertion domain"/>
    <property type="match status" value="1"/>
</dbReference>
<evidence type="ECO:0000256" key="1">
    <source>
        <dbReference type="ARBA" id="ARBA00022801"/>
    </source>
</evidence>
<dbReference type="InterPro" id="IPR036573">
    <property type="entry name" value="CBM_sf_5/12"/>
</dbReference>
<gene>
    <name evidence="4" type="primary">chiC</name>
</gene>
<accession>A0A169Q1A2</accession>
<dbReference type="InterPro" id="IPR011583">
    <property type="entry name" value="Chitinase_II/V-like_cat"/>
</dbReference>
<sequence>MRFIGVTCMKRALALTLVVIVILFATPTPVLSKSEIKLKAQPIAWDAVNLTWTPLSNVKAYEVYRSTNPRDVYSSPNLIFVVNWSNYTKYKENWNYLPGEIVEYQGYLWKAKKVTSQPPQEGDYWEKLGPITPTNTAVDYFNVTGNTTYYYIVVPVFKDGKDGKRGTPSNVIKVTTPPQPYRIVVYYISWGIYARAFSPYDVPFENVTHVNYAFLKLLENGTVTWADPWADPMNLEAFKELKSRYPAVKFLISVGGWTLSKYFSPVAADPKKRQEFIKSAIAIIRKYNLDGIDIDWEYPGGGGMEGNYVSPDDPRNFIVLLKEFRKALDDVGREDHKHYLLTVAAPANLEIASRIDWKEASKYLDFINVMTYDYIGPWSPVTGHNAPLYRNPNGPDYGSVDQTIKWYIEHVPDRTKIVLGIPFYARSFANVPPKNHGLFQPYKGTPAGTWGSAAETHGIMDYWDVADKAKTGEYEYFWDNYSKVPWLYSESKRIFITFDDPRSILIKTQYMLNQSLGGVMIWEITADRKPGTSSHPLLAAVLEGLQEKPPVWIPDKYVLGSNVPSNITIPKPETVPTKRGGVCGPAAILIVALFVLLKRNS</sequence>
<protein>
    <submittedName>
        <fullName evidence="4">Chitinase</fullName>
    </submittedName>
</protein>
<name>A0A169Q1A2_9EURY</name>